<reference evidence="1 2" key="1">
    <citation type="journal article" date="2012" name="Genome Biol.">
        <title>The genome of the polar eukaryotic microalga coccomyxa subellipsoidea reveals traits of cold adaptation.</title>
        <authorList>
            <person name="Blanc G."/>
            <person name="Agarkova I."/>
            <person name="Grimwood J."/>
            <person name="Kuo A."/>
            <person name="Brueggeman A."/>
            <person name="Dunigan D."/>
            <person name="Gurnon J."/>
            <person name="Ladunga I."/>
            <person name="Lindquist E."/>
            <person name="Lucas S."/>
            <person name="Pangilinan J."/>
            <person name="Proschold T."/>
            <person name="Salamov A."/>
            <person name="Schmutz J."/>
            <person name="Weeks D."/>
            <person name="Yamada T."/>
            <person name="Claverie J.M."/>
            <person name="Grigoriev I."/>
            <person name="Van Etten J."/>
            <person name="Lomsadze A."/>
            <person name="Borodovsky M."/>
        </authorList>
    </citation>
    <scope>NUCLEOTIDE SEQUENCE [LARGE SCALE GENOMIC DNA]</scope>
    <source>
        <strain evidence="1 2">C-169</strain>
    </source>
</reference>
<dbReference type="AlphaFoldDB" id="I0YY18"/>
<evidence type="ECO:0000313" key="2">
    <source>
        <dbReference type="Proteomes" id="UP000007264"/>
    </source>
</evidence>
<evidence type="ECO:0000313" key="1">
    <source>
        <dbReference type="EMBL" id="EIE23287.1"/>
    </source>
</evidence>
<proteinExistence type="predicted"/>
<name>I0YY18_COCSC</name>
<dbReference type="Proteomes" id="UP000007264">
    <property type="component" value="Unassembled WGS sequence"/>
</dbReference>
<dbReference type="KEGG" id="csl:COCSUDRAFT_33298"/>
<accession>I0YY18</accession>
<keyword evidence="2" id="KW-1185">Reference proteome</keyword>
<dbReference type="EMBL" id="AGSI01000008">
    <property type="protein sequence ID" value="EIE23287.1"/>
    <property type="molecule type" value="Genomic_DNA"/>
</dbReference>
<organism evidence="1 2">
    <name type="scientific">Coccomyxa subellipsoidea (strain C-169)</name>
    <name type="common">Green microalga</name>
    <dbReference type="NCBI Taxonomy" id="574566"/>
    <lineage>
        <taxon>Eukaryota</taxon>
        <taxon>Viridiplantae</taxon>
        <taxon>Chlorophyta</taxon>
        <taxon>core chlorophytes</taxon>
        <taxon>Trebouxiophyceae</taxon>
        <taxon>Trebouxiophyceae incertae sedis</taxon>
        <taxon>Coccomyxaceae</taxon>
        <taxon>Coccomyxa</taxon>
        <taxon>Coccomyxa subellipsoidea</taxon>
    </lineage>
</organism>
<sequence length="73" mass="8079">MSSAHPLMIGVNDPCKPLPRHSARHCFTMETGVTLTSADADLIGFLQFHSARSGARGRSLFRRAESHRRCQIS</sequence>
<dbReference type="RefSeq" id="XP_005647831.1">
    <property type="nucleotide sequence ID" value="XM_005647774.1"/>
</dbReference>
<protein>
    <submittedName>
        <fullName evidence="1">Uncharacterized protein</fullName>
    </submittedName>
</protein>
<dbReference type="GeneID" id="17041275"/>
<comment type="caution">
    <text evidence="1">The sequence shown here is derived from an EMBL/GenBank/DDBJ whole genome shotgun (WGS) entry which is preliminary data.</text>
</comment>
<gene>
    <name evidence="1" type="ORF">COCSUDRAFT_33298</name>
</gene>